<dbReference type="SUPFAM" id="SSF55083">
    <property type="entry name" value="6-hydroxymethyl-7,8-dihydropterin pyrophosphokinase, HPPK"/>
    <property type="match status" value="1"/>
</dbReference>
<dbReference type="InterPro" id="IPR035907">
    <property type="entry name" value="Hppk_sf"/>
</dbReference>
<protein>
    <recommendedName>
        <fullName evidence="2">2-amino-4-hydroxy-6-hydroxymethyldihydropteridine diphosphokinase</fullName>
        <ecNumber evidence="2">2.7.6.3</ecNumber>
    </recommendedName>
</protein>
<keyword evidence="3" id="KW-0808">Transferase</keyword>
<evidence type="ECO:0000256" key="3">
    <source>
        <dbReference type="ARBA" id="ARBA00022679"/>
    </source>
</evidence>
<dbReference type="UniPathway" id="UPA00077">
    <property type="reaction ID" value="UER00155"/>
</dbReference>
<keyword evidence="5 9" id="KW-0418">Kinase</keyword>
<dbReference type="Pfam" id="PF01288">
    <property type="entry name" value="HPPK"/>
    <property type="match status" value="1"/>
</dbReference>
<dbReference type="EC" id="2.7.6.3" evidence="2"/>
<feature type="domain" description="7,8-dihydro-6-hydroxymethylpterin-pyrophosphokinase" evidence="8">
    <location>
        <begin position="9"/>
        <end position="128"/>
    </location>
</feature>
<dbReference type="GO" id="GO:0046656">
    <property type="term" value="P:folic acid biosynthetic process"/>
    <property type="evidence" value="ECO:0007669"/>
    <property type="project" value="UniProtKB-KW"/>
</dbReference>
<comment type="caution">
    <text evidence="9">The sequence shown here is derived from an EMBL/GenBank/DDBJ whole genome shotgun (WGS) entry which is preliminary data.</text>
</comment>
<evidence type="ECO:0000256" key="7">
    <source>
        <dbReference type="ARBA" id="ARBA00022909"/>
    </source>
</evidence>
<keyword evidence="4" id="KW-0547">Nucleotide-binding</keyword>
<dbReference type="Proteomes" id="UP000010408">
    <property type="component" value="Unassembled WGS sequence"/>
</dbReference>
<reference evidence="9 10" key="1">
    <citation type="submission" date="2012-05" db="EMBL/GenBank/DDBJ databases">
        <authorList>
            <person name="Weinstock G."/>
            <person name="Sodergren E."/>
            <person name="Lobos E.A."/>
            <person name="Fulton L."/>
            <person name="Fulton R."/>
            <person name="Courtney L."/>
            <person name="Fronick C."/>
            <person name="O'Laughlin M."/>
            <person name="Godfrey J."/>
            <person name="Wilson R.M."/>
            <person name="Miner T."/>
            <person name="Farmer C."/>
            <person name="Delehaunty K."/>
            <person name="Cordes M."/>
            <person name="Minx P."/>
            <person name="Tomlinson C."/>
            <person name="Chen J."/>
            <person name="Wollam A."/>
            <person name="Pepin K.H."/>
            <person name="Bhonagiri V."/>
            <person name="Zhang X."/>
            <person name="Suruliraj S."/>
            <person name="Warren W."/>
            <person name="Mitreva M."/>
            <person name="Mardis E.R."/>
            <person name="Wilson R.K."/>
        </authorList>
    </citation>
    <scope>NUCLEOTIDE SEQUENCE [LARGE SCALE GENOMIC DNA]</scope>
    <source>
        <strain evidence="9 10">F0037</strain>
    </source>
</reference>
<keyword evidence="6" id="KW-0067">ATP-binding</keyword>
<name>L1NE37_9PORP</name>
<accession>L1NE37</accession>
<evidence type="ECO:0000256" key="4">
    <source>
        <dbReference type="ARBA" id="ARBA00022741"/>
    </source>
</evidence>
<dbReference type="eggNOG" id="COG0801">
    <property type="taxonomic scope" value="Bacteria"/>
</dbReference>
<dbReference type="EMBL" id="AMEQ01000025">
    <property type="protein sequence ID" value="EKY01540.1"/>
    <property type="molecule type" value="Genomic_DNA"/>
</dbReference>
<dbReference type="STRING" id="1127696.HMPREF9134_00917"/>
<gene>
    <name evidence="9" type="ORF">HMPREF9134_00917</name>
</gene>
<dbReference type="PATRIC" id="fig|1127696.3.peg.834"/>
<dbReference type="Gene3D" id="3.30.70.560">
    <property type="entry name" value="7,8-Dihydro-6-hydroxymethylpterin-pyrophosphokinase HPPK"/>
    <property type="match status" value="1"/>
</dbReference>
<comment type="pathway">
    <text evidence="1">Cofactor biosynthesis; tetrahydrofolate biosynthesis; 2-amino-4-hydroxy-6-hydroxymethyl-7,8-dihydropteridine diphosphate from 7,8-dihydroneopterin triphosphate: step 4/4.</text>
</comment>
<dbReference type="InterPro" id="IPR000550">
    <property type="entry name" value="Hppk"/>
</dbReference>
<evidence type="ECO:0000256" key="6">
    <source>
        <dbReference type="ARBA" id="ARBA00022840"/>
    </source>
</evidence>
<evidence type="ECO:0000256" key="1">
    <source>
        <dbReference type="ARBA" id="ARBA00005051"/>
    </source>
</evidence>
<dbReference type="RefSeq" id="WP_005469334.1">
    <property type="nucleotide sequence ID" value="NZ_KB291046.1"/>
</dbReference>
<dbReference type="GO" id="GO:0016301">
    <property type="term" value="F:kinase activity"/>
    <property type="evidence" value="ECO:0007669"/>
    <property type="project" value="UniProtKB-KW"/>
</dbReference>
<dbReference type="GO" id="GO:0005524">
    <property type="term" value="F:ATP binding"/>
    <property type="evidence" value="ECO:0007669"/>
    <property type="project" value="UniProtKB-KW"/>
</dbReference>
<dbReference type="GO" id="GO:0046654">
    <property type="term" value="P:tetrahydrofolate biosynthetic process"/>
    <property type="evidence" value="ECO:0007669"/>
    <property type="project" value="UniProtKB-UniPathway"/>
</dbReference>
<dbReference type="AlphaFoldDB" id="L1NE37"/>
<dbReference type="GO" id="GO:0003848">
    <property type="term" value="F:2-amino-4-hydroxy-6-hydroxymethyldihydropteridine diphosphokinase activity"/>
    <property type="evidence" value="ECO:0007669"/>
    <property type="project" value="UniProtKB-EC"/>
</dbReference>
<evidence type="ECO:0000313" key="9">
    <source>
        <dbReference type="EMBL" id="EKY01540.1"/>
    </source>
</evidence>
<evidence type="ECO:0000256" key="5">
    <source>
        <dbReference type="ARBA" id="ARBA00022777"/>
    </source>
</evidence>
<dbReference type="HOGENOM" id="CLU_097916_4_1_10"/>
<evidence type="ECO:0000259" key="8">
    <source>
        <dbReference type="Pfam" id="PF01288"/>
    </source>
</evidence>
<sequence>MSTPHRFILTLGSNTQAEHHIAYVQKRLFSFGGCRLRCSTPRRSAPVEFPLSSTPFTDVVIVGDTHDELTLFSRKLKELEHEAGRTPEQRATRPEEIPIDIDLITWDEQILKPRDLNRPYLRLGLTELGEELPQIP</sequence>
<proteinExistence type="predicted"/>
<evidence type="ECO:0000313" key="10">
    <source>
        <dbReference type="Proteomes" id="UP000010408"/>
    </source>
</evidence>
<evidence type="ECO:0000256" key="2">
    <source>
        <dbReference type="ARBA" id="ARBA00013253"/>
    </source>
</evidence>
<organism evidence="9 10">
    <name type="scientific">Porphyromonas catoniae F0037</name>
    <dbReference type="NCBI Taxonomy" id="1127696"/>
    <lineage>
        <taxon>Bacteria</taxon>
        <taxon>Pseudomonadati</taxon>
        <taxon>Bacteroidota</taxon>
        <taxon>Bacteroidia</taxon>
        <taxon>Bacteroidales</taxon>
        <taxon>Porphyromonadaceae</taxon>
        <taxon>Porphyromonas</taxon>
    </lineage>
</organism>
<keyword evidence="7" id="KW-0289">Folate biosynthesis</keyword>